<name>N4WU38_COCH4</name>
<evidence type="ECO:0000313" key="1">
    <source>
        <dbReference type="EMBL" id="ENI02975.1"/>
    </source>
</evidence>
<dbReference type="EMBL" id="KB733461">
    <property type="protein sequence ID" value="ENI02975.1"/>
    <property type="molecule type" value="Genomic_DNA"/>
</dbReference>
<dbReference type="GeneID" id="25844948"/>
<proteinExistence type="predicted"/>
<organism evidence="1 2">
    <name type="scientific">Cochliobolus heterostrophus (strain C4 / ATCC 48331 / race T)</name>
    <name type="common">Southern corn leaf blight fungus</name>
    <name type="synonym">Bipolaris maydis</name>
    <dbReference type="NCBI Taxonomy" id="665024"/>
    <lineage>
        <taxon>Eukaryota</taxon>
        <taxon>Fungi</taxon>
        <taxon>Dikarya</taxon>
        <taxon>Ascomycota</taxon>
        <taxon>Pezizomycotina</taxon>
        <taxon>Dothideomycetes</taxon>
        <taxon>Pleosporomycetidae</taxon>
        <taxon>Pleosporales</taxon>
        <taxon>Pleosporineae</taxon>
        <taxon>Pleosporaceae</taxon>
        <taxon>Bipolaris</taxon>
    </lineage>
</organism>
<gene>
    <name evidence="1" type="ORF">COCC4DRAFT_42088</name>
</gene>
<accession>N4WU38</accession>
<dbReference type="Gene3D" id="3.80.10.10">
    <property type="entry name" value="Ribonuclease Inhibitor"/>
    <property type="match status" value="1"/>
</dbReference>
<dbReference type="InterPro" id="IPR032675">
    <property type="entry name" value="LRR_dom_sf"/>
</dbReference>
<reference evidence="1 2" key="1">
    <citation type="journal article" date="2012" name="PLoS Pathog.">
        <title>Diverse lifestyles and strategies of plant pathogenesis encoded in the genomes of eighteen Dothideomycetes fungi.</title>
        <authorList>
            <person name="Ohm R.A."/>
            <person name="Feau N."/>
            <person name="Henrissat B."/>
            <person name="Schoch C.L."/>
            <person name="Horwitz B.A."/>
            <person name="Barry K.W."/>
            <person name="Condon B.J."/>
            <person name="Copeland A.C."/>
            <person name="Dhillon B."/>
            <person name="Glaser F."/>
            <person name="Hesse C.N."/>
            <person name="Kosti I."/>
            <person name="LaButti K."/>
            <person name="Lindquist E.A."/>
            <person name="Lucas S."/>
            <person name="Salamov A.A."/>
            <person name="Bradshaw R.E."/>
            <person name="Ciuffetti L."/>
            <person name="Hamelin R.C."/>
            <person name="Kema G.H.J."/>
            <person name="Lawrence C."/>
            <person name="Scott J.A."/>
            <person name="Spatafora J.W."/>
            <person name="Turgeon B.G."/>
            <person name="de Wit P.J.G.M."/>
            <person name="Zhong S."/>
            <person name="Goodwin S.B."/>
            <person name="Grigoriev I.V."/>
        </authorList>
    </citation>
    <scope>NUCLEOTIDE SEQUENCE [LARGE SCALE GENOMIC DNA]</scope>
    <source>
        <strain evidence="2">C4 / ATCC 48331 / race T</strain>
    </source>
</reference>
<dbReference type="Proteomes" id="UP000012338">
    <property type="component" value="Unassembled WGS sequence"/>
</dbReference>
<sequence length="317" mass="35208">MLASILVNGTNLQQVSLQTAALGSQPTFAELVCSKVAYDYAMDVETFPKIRRFSFTPSYMDNGVPLLPNLHHFALHYATAGVGLCIHPLKCTELGTLRSLTFRHVYAAGDKVRGLLALTNFPFLKELCIFEGSWDDDLSYPDLVSLIHNRCPSLQTLVLDFMDNADEDPSNKPKPLFYLLASVTSARIHVRHLPDSYQDLAYILASGHPAWPESVQRLEITGLAVPMLNAMAAAYVMSQPVGIKLASVQELRLTFESNALFDQDLRDFDSVLVDVIDACRRKGVYIGVYQRRTGDLDAVDEFHMGHETKAILGQADE</sequence>
<keyword evidence="2" id="KW-1185">Reference proteome</keyword>
<dbReference type="AlphaFoldDB" id="N4WU38"/>
<evidence type="ECO:0000313" key="2">
    <source>
        <dbReference type="Proteomes" id="UP000012338"/>
    </source>
</evidence>
<reference evidence="2" key="2">
    <citation type="journal article" date="2013" name="PLoS Genet.">
        <title>Comparative genome structure, secondary metabolite, and effector coding capacity across Cochliobolus pathogens.</title>
        <authorList>
            <person name="Condon B.J."/>
            <person name="Leng Y."/>
            <person name="Wu D."/>
            <person name="Bushley K.E."/>
            <person name="Ohm R.A."/>
            <person name="Otillar R."/>
            <person name="Martin J."/>
            <person name="Schackwitz W."/>
            <person name="Grimwood J."/>
            <person name="MohdZainudin N."/>
            <person name="Xue C."/>
            <person name="Wang R."/>
            <person name="Manning V.A."/>
            <person name="Dhillon B."/>
            <person name="Tu Z.J."/>
            <person name="Steffenson B.J."/>
            <person name="Salamov A."/>
            <person name="Sun H."/>
            <person name="Lowry S."/>
            <person name="LaButti K."/>
            <person name="Han J."/>
            <person name="Copeland A."/>
            <person name="Lindquist E."/>
            <person name="Barry K."/>
            <person name="Schmutz J."/>
            <person name="Baker S.E."/>
            <person name="Ciuffetti L.M."/>
            <person name="Grigoriev I.V."/>
            <person name="Zhong S."/>
            <person name="Turgeon B.G."/>
        </authorList>
    </citation>
    <scope>NUCLEOTIDE SEQUENCE [LARGE SCALE GENOMIC DNA]</scope>
    <source>
        <strain evidence="2">C4 / ATCC 48331 / race T</strain>
    </source>
</reference>
<dbReference type="SUPFAM" id="SSF52047">
    <property type="entry name" value="RNI-like"/>
    <property type="match status" value="1"/>
</dbReference>
<dbReference type="HOGENOM" id="CLU_047989_0_0_1"/>
<protein>
    <submittedName>
        <fullName evidence="1">Uncharacterized protein</fullName>
    </submittedName>
</protein>